<proteinExistence type="predicted"/>
<organism evidence="1 2">
    <name type="scientific">Actinopolymorpha pittospori</name>
    <dbReference type="NCBI Taxonomy" id="648752"/>
    <lineage>
        <taxon>Bacteria</taxon>
        <taxon>Bacillati</taxon>
        <taxon>Actinomycetota</taxon>
        <taxon>Actinomycetes</taxon>
        <taxon>Propionibacteriales</taxon>
        <taxon>Actinopolymorphaceae</taxon>
        <taxon>Actinopolymorpha</taxon>
    </lineage>
</organism>
<reference evidence="1" key="1">
    <citation type="submission" date="2020-10" db="EMBL/GenBank/DDBJ databases">
        <title>Sequencing the genomes of 1000 actinobacteria strains.</title>
        <authorList>
            <person name="Klenk H.-P."/>
        </authorList>
    </citation>
    <scope>NUCLEOTIDE SEQUENCE</scope>
    <source>
        <strain evidence="1">DSM 45354</strain>
    </source>
</reference>
<comment type="caution">
    <text evidence="1">The sequence shown here is derived from an EMBL/GenBank/DDBJ whole genome shotgun (WGS) entry which is preliminary data.</text>
</comment>
<evidence type="ECO:0000313" key="2">
    <source>
        <dbReference type="Proteomes" id="UP000638648"/>
    </source>
</evidence>
<accession>A0A927MSS1</accession>
<dbReference type="Proteomes" id="UP000638648">
    <property type="component" value="Unassembled WGS sequence"/>
</dbReference>
<dbReference type="AlphaFoldDB" id="A0A927MSS1"/>
<evidence type="ECO:0000313" key="1">
    <source>
        <dbReference type="EMBL" id="MBE1606231.1"/>
    </source>
</evidence>
<dbReference type="RefSeq" id="WP_192750394.1">
    <property type="nucleotide sequence ID" value="NZ_BAABJL010000011.1"/>
</dbReference>
<dbReference type="EMBL" id="JADBEM010000001">
    <property type="protein sequence ID" value="MBE1606231.1"/>
    <property type="molecule type" value="Genomic_DNA"/>
</dbReference>
<keyword evidence="2" id="KW-1185">Reference proteome</keyword>
<protein>
    <submittedName>
        <fullName evidence="1">Uncharacterized protein</fullName>
    </submittedName>
</protein>
<sequence length="60" mass="6394">MHVYTLGPDGSRSYVHGPADLQGSTADLLVTGEPSERQMSKWAVALGLAVVRGASVRREL</sequence>
<name>A0A927MSS1_9ACTN</name>
<gene>
    <name evidence="1" type="ORF">HEB94_003079</name>
</gene>